<dbReference type="Gene3D" id="3.20.20.60">
    <property type="entry name" value="Phosphoenolpyruvate-binding domains"/>
    <property type="match status" value="1"/>
</dbReference>
<dbReference type="PANTHER" id="PTHR42905">
    <property type="entry name" value="PHOSPHOENOLPYRUVATE CARBOXYLASE"/>
    <property type="match status" value="1"/>
</dbReference>
<gene>
    <name evidence="1" type="ORF">ACFFHU_11715</name>
</gene>
<dbReference type="CDD" id="cd00377">
    <property type="entry name" value="ICL_PEPM"/>
    <property type="match status" value="1"/>
</dbReference>
<dbReference type="PANTHER" id="PTHR42905:SF16">
    <property type="entry name" value="CARBOXYPHOSPHONOENOLPYRUVATE PHOSPHONOMUTASE-LIKE PROTEIN (AFU_ORTHOLOGUE AFUA_5G07230)"/>
    <property type="match status" value="1"/>
</dbReference>
<dbReference type="InterPro" id="IPR015813">
    <property type="entry name" value="Pyrv/PenolPyrv_kinase-like_dom"/>
</dbReference>
<dbReference type="EMBL" id="JBHLUE010000008">
    <property type="protein sequence ID" value="MFC0564798.1"/>
    <property type="molecule type" value="Genomic_DNA"/>
</dbReference>
<keyword evidence="2" id="KW-1185">Reference proteome</keyword>
<organism evidence="1 2">
    <name type="scientific">Plantactinospora siamensis</name>
    <dbReference type="NCBI Taxonomy" id="555372"/>
    <lineage>
        <taxon>Bacteria</taxon>
        <taxon>Bacillati</taxon>
        <taxon>Actinomycetota</taxon>
        <taxon>Actinomycetes</taxon>
        <taxon>Micromonosporales</taxon>
        <taxon>Micromonosporaceae</taxon>
        <taxon>Plantactinospora</taxon>
    </lineage>
</organism>
<sequence>MTRYDEFHALHRPGTPLLLPNAWDVASAAALAAAGHPAIGTTSLGVAAAAGKPDAAAAARVETVALARALGRLPALLTVDIEAGFTDVPAEVADLVAELAGTGVVGVNLEDGRPGGGLDDPARHSAKIELVREQAPQVFLNARVDTYWADPAGGDERLVDTVARARRYLDAGADGIFVPGLARHADIETVVDGLAPAPLNVLFLPDGHVLPELAALGVARVSTGSLLFRAALGTAVAVADALRAGGRPEASGIPGYAEVQRLAENRPDRRNHLQS</sequence>
<name>A0ABV6NXK4_9ACTN</name>
<dbReference type="SUPFAM" id="SSF51621">
    <property type="entry name" value="Phosphoenolpyruvate/pyruvate domain"/>
    <property type="match status" value="1"/>
</dbReference>
<accession>A0ABV6NXK4</accession>
<comment type="caution">
    <text evidence="1">The sequence shown here is derived from an EMBL/GenBank/DDBJ whole genome shotgun (WGS) entry which is preliminary data.</text>
</comment>
<evidence type="ECO:0000313" key="1">
    <source>
        <dbReference type="EMBL" id="MFC0564798.1"/>
    </source>
</evidence>
<dbReference type="InterPro" id="IPR040442">
    <property type="entry name" value="Pyrv_kinase-like_dom_sf"/>
</dbReference>
<proteinExistence type="predicted"/>
<dbReference type="RefSeq" id="WP_377338084.1">
    <property type="nucleotide sequence ID" value="NZ_JBHLUE010000008.1"/>
</dbReference>
<keyword evidence="1" id="KW-0456">Lyase</keyword>
<dbReference type="GO" id="GO:0016829">
    <property type="term" value="F:lyase activity"/>
    <property type="evidence" value="ECO:0007669"/>
    <property type="project" value="UniProtKB-KW"/>
</dbReference>
<dbReference type="Proteomes" id="UP001589894">
    <property type="component" value="Unassembled WGS sequence"/>
</dbReference>
<protein>
    <submittedName>
        <fullName evidence="1">Isocitrate lyase/phosphoenolpyruvate mutase family protein</fullName>
    </submittedName>
</protein>
<dbReference type="Pfam" id="PF13714">
    <property type="entry name" value="PEP_mutase"/>
    <property type="match status" value="1"/>
</dbReference>
<dbReference type="InterPro" id="IPR039556">
    <property type="entry name" value="ICL/PEPM"/>
</dbReference>
<evidence type="ECO:0000313" key="2">
    <source>
        <dbReference type="Proteomes" id="UP001589894"/>
    </source>
</evidence>
<reference evidence="1 2" key="1">
    <citation type="submission" date="2024-09" db="EMBL/GenBank/DDBJ databases">
        <authorList>
            <person name="Sun Q."/>
            <person name="Mori K."/>
        </authorList>
    </citation>
    <scope>NUCLEOTIDE SEQUENCE [LARGE SCALE GENOMIC DNA]</scope>
    <source>
        <strain evidence="1 2">TBRC 2205</strain>
    </source>
</reference>